<dbReference type="PROSITE" id="PS50011">
    <property type="entry name" value="PROTEIN_KINASE_DOM"/>
    <property type="match status" value="1"/>
</dbReference>
<organism evidence="27 28">
    <name type="scientific">Dichanthelium oligosanthes</name>
    <dbReference type="NCBI Taxonomy" id="888268"/>
    <lineage>
        <taxon>Eukaryota</taxon>
        <taxon>Viridiplantae</taxon>
        <taxon>Streptophyta</taxon>
        <taxon>Embryophyta</taxon>
        <taxon>Tracheophyta</taxon>
        <taxon>Spermatophyta</taxon>
        <taxon>Magnoliopsida</taxon>
        <taxon>Liliopsida</taxon>
        <taxon>Poales</taxon>
        <taxon>Poaceae</taxon>
        <taxon>PACMAD clade</taxon>
        <taxon>Panicoideae</taxon>
        <taxon>Panicodae</taxon>
        <taxon>Paniceae</taxon>
        <taxon>Dichantheliinae</taxon>
        <taxon>Dichanthelium</taxon>
    </lineage>
</organism>
<keyword evidence="5" id="KW-0723">Serine/threonine-protein kinase</keyword>
<dbReference type="STRING" id="888268.A0A1E5VVK4"/>
<dbReference type="Gene3D" id="1.10.510.10">
    <property type="entry name" value="Transferase(Phosphotransferase) domain 1"/>
    <property type="match status" value="1"/>
</dbReference>
<dbReference type="PROSITE" id="PS00108">
    <property type="entry name" value="PROTEIN_KINASE_ST"/>
    <property type="match status" value="1"/>
</dbReference>
<keyword evidence="10" id="KW-0732">Signal</keyword>
<dbReference type="EC" id="2.7.11.1" evidence="3"/>
<dbReference type="InterPro" id="IPR001611">
    <property type="entry name" value="Leu-rich_rpt"/>
</dbReference>
<dbReference type="SUPFAM" id="SSF56112">
    <property type="entry name" value="Protein kinase-like (PK-like)"/>
    <property type="match status" value="1"/>
</dbReference>
<evidence type="ECO:0000256" key="15">
    <source>
        <dbReference type="ARBA" id="ARBA00022989"/>
    </source>
</evidence>
<dbReference type="Pfam" id="PF07714">
    <property type="entry name" value="PK_Tyr_Ser-Thr"/>
    <property type="match status" value="1"/>
</dbReference>
<dbReference type="SUPFAM" id="SSF52058">
    <property type="entry name" value="L domain-like"/>
    <property type="match status" value="2"/>
</dbReference>
<dbReference type="Pfam" id="PF13855">
    <property type="entry name" value="LRR_8"/>
    <property type="match status" value="1"/>
</dbReference>
<evidence type="ECO:0000256" key="21">
    <source>
        <dbReference type="ARBA" id="ARBA00054320"/>
    </source>
</evidence>
<evidence type="ECO:0000256" key="18">
    <source>
        <dbReference type="ARBA" id="ARBA00023180"/>
    </source>
</evidence>
<keyword evidence="16 25" id="KW-0472">Membrane</keyword>
<comment type="function">
    <text evidence="21">Receptor kinase that detects X.oryzae pv. oryzae protein Ax21 to promote innate immunity. Following X.oryzae pv. oryzae protein Ax21 detection, undergoes cleavage, releasing the processed protein kinase Xa21 chain.</text>
</comment>
<dbReference type="Pfam" id="PF00560">
    <property type="entry name" value="LRR_1"/>
    <property type="match status" value="2"/>
</dbReference>
<keyword evidence="17 27" id="KW-0675">Receptor</keyword>
<comment type="catalytic activity">
    <reaction evidence="20">
        <text>L-seryl-[protein] + ATP = O-phospho-L-seryl-[protein] + ADP + H(+)</text>
        <dbReference type="Rhea" id="RHEA:17989"/>
        <dbReference type="Rhea" id="RHEA-COMP:9863"/>
        <dbReference type="Rhea" id="RHEA-COMP:11604"/>
        <dbReference type="ChEBI" id="CHEBI:15378"/>
        <dbReference type="ChEBI" id="CHEBI:29999"/>
        <dbReference type="ChEBI" id="CHEBI:30616"/>
        <dbReference type="ChEBI" id="CHEBI:83421"/>
        <dbReference type="ChEBI" id="CHEBI:456216"/>
        <dbReference type="EC" id="2.7.11.1"/>
    </reaction>
</comment>
<feature type="transmembrane region" description="Helical" evidence="25">
    <location>
        <begin position="357"/>
        <end position="377"/>
    </location>
</feature>
<dbReference type="InterPro" id="IPR017441">
    <property type="entry name" value="Protein_kinase_ATP_BS"/>
</dbReference>
<dbReference type="InterPro" id="IPR003591">
    <property type="entry name" value="Leu-rich_rpt_typical-subtyp"/>
</dbReference>
<dbReference type="GO" id="GO:0005524">
    <property type="term" value="F:ATP binding"/>
    <property type="evidence" value="ECO:0007669"/>
    <property type="project" value="UniProtKB-UniRule"/>
</dbReference>
<evidence type="ECO:0000256" key="16">
    <source>
        <dbReference type="ARBA" id="ARBA00023136"/>
    </source>
</evidence>
<dbReference type="OrthoDB" id="676979at2759"/>
<evidence type="ECO:0000256" key="19">
    <source>
        <dbReference type="ARBA" id="ARBA00047899"/>
    </source>
</evidence>
<comment type="function">
    <text evidence="22">The processed protein kinase Xa21 chain released by protein cleavage after X.oryzae pv. oryzae protein Ax21 detection translocates into the nucleus where it can bind and regulate WRKY62, a transcription factor. Confers resistance to the bacterial pathogen X.oryzae pv. oryzae (Xoo).</text>
</comment>
<keyword evidence="28" id="KW-1185">Reference proteome</keyword>
<evidence type="ECO:0000256" key="14">
    <source>
        <dbReference type="ARBA" id="ARBA00022840"/>
    </source>
</evidence>
<evidence type="ECO:0000256" key="9">
    <source>
        <dbReference type="ARBA" id="ARBA00022692"/>
    </source>
</evidence>
<evidence type="ECO:0000259" key="26">
    <source>
        <dbReference type="PROSITE" id="PS50011"/>
    </source>
</evidence>
<sequence>MSLGGNFFHGHIPSSITNASQLNILDMSRNKLSGVILSSIGKLQKLFALSFEYNKLQASSNQDWRFMNSLTNCTELQILTVLDNRLEGNVPDSLGNLSSQIRYLYLAKNQLSGDFPSGIAKLRNLVSLDLGKNQFTGLIPSSLCNLSNLIGLYLQSNKLDGHIPPSLGNLQTLERLDIFNNNLHGTIPKELFRIPTLLYIKLSSNNLDGPLHADIGNAKQLTYLDISSNNLSGEIPSTLGNCESLEHTKLGHNLLSGSIPTSLGNITNLQILNLSHNQLTGSIPVSLGSLKFLQQLDLSFNHLEGEVPTAGIFGNLTAVWIEGNTGLCGDELTAHLRPCSVMHLNSRKHRHFTVQKLVIPLAIIAPLSIIAFLLLFWREKRKKKNVSLPSFGSRFPQVSYNDLARSTEGFSASKLIGKGRYSSVYQGNLFQDRIMVAVKVFNLETKGAQKSFIAECNALRNIRHRNLVPILTACSSIDSEGNDFKALVYEFMPQGDLHALLHSIPGDGSTSTLSHITLAERLSIAVDVADAMEYLHHSNQGTIVHCDLKPSNILLDDNMTARVGDYGLTRFIVDSVMPSFGDSASASSIAIKGTIGYVAPEYATGREVTAAGDVYSFGIVLLETFLRKRPTDDMFKDGLNIARFVEMNFPDRILKIIDPDLLEDEYDASQESSVAMNEKNFLECLVSVLKIGLCCANPSPNERMDMQEVAARLRGIKEAYLRGN</sequence>
<comment type="catalytic activity">
    <reaction evidence="19">
        <text>L-threonyl-[protein] + ATP = O-phospho-L-threonyl-[protein] + ADP + H(+)</text>
        <dbReference type="Rhea" id="RHEA:46608"/>
        <dbReference type="Rhea" id="RHEA-COMP:11060"/>
        <dbReference type="Rhea" id="RHEA-COMP:11605"/>
        <dbReference type="ChEBI" id="CHEBI:15378"/>
        <dbReference type="ChEBI" id="CHEBI:30013"/>
        <dbReference type="ChEBI" id="CHEBI:30616"/>
        <dbReference type="ChEBI" id="CHEBI:61977"/>
        <dbReference type="ChEBI" id="CHEBI:456216"/>
        <dbReference type="EC" id="2.7.11.1"/>
    </reaction>
</comment>
<proteinExistence type="predicted"/>
<dbReference type="GO" id="GO:0005789">
    <property type="term" value="C:endoplasmic reticulum membrane"/>
    <property type="evidence" value="ECO:0007669"/>
    <property type="project" value="UniProtKB-SubCell"/>
</dbReference>
<evidence type="ECO:0000256" key="22">
    <source>
        <dbReference type="ARBA" id="ARBA00056628"/>
    </source>
</evidence>
<dbReference type="EMBL" id="LWDX02028456">
    <property type="protein sequence ID" value="OEL29122.1"/>
    <property type="molecule type" value="Genomic_DNA"/>
</dbReference>
<dbReference type="FunFam" id="3.30.200.20:FF:000432">
    <property type="entry name" value="LRR receptor-like serine/threonine-protein kinase EFR"/>
    <property type="match status" value="1"/>
</dbReference>
<evidence type="ECO:0000256" key="10">
    <source>
        <dbReference type="ARBA" id="ARBA00022729"/>
    </source>
</evidence>
<keyword evidence="6" id="KW-0597">Phosphoprotein</keyword>
<dbReference type="GO" id="GO:0004674">
    <property type="term" value="F:protein serine/threonine kinase activity"/>
    <property type="evidence" value="ECO:0007669"/>
    <property type="project" value="UniProtKB-KW"/>
</dbReference>
<gene>
    <name evidence="27" type="ORF">BAE44_0009859</name>
</gene>
<dbReference type="Gene3D" id="3.30.200.20">
    <property type="entry name" value="Phosphorylase Kinase, domain 1"/>
    <property type="match status" value="1"/>
</dbReference>
<dbReference type="SMART" id="SM00369">
    <property type="entry name" value="LRR_TYP"/>
    <property type="match status" value="4"/>
</dbReference>
<dbReference type="FunFam" id="1.10.510.10:FF:000358">
    <property type="entry name" value="Putative leucine-rich repeat receptor-like serine/threonine-protein kinase"/>
    <property type="match status" value="1"/>
</dbReference>
<evidence type="ECO:0000313" key="27">
    <source>
        <dbReference type="EMBL" id="OEL29122.1"/>
    </source>
</evidence>
<comment type="subcellular location">
    <subcellularLocation>
        <location evidence="1">Cell membrane</location>
        <topology evidence="1">Single-pass membrane protein</topology>
    </subcellularLocation>
    <subcellularLocation>
        <location evidence="2">Endoplasmic reticulum membrane</location>
        <topology evidence="2">Single-pass membrane protein</topology>
    </subcellularLocation>
</comment>
<keyword evidence="15 25" id="KW-1133">Transmembrane helix</keyword>
<protein>
    <recommendedName>
        <fullName evidence="23">Receptor kinase-like protein Xa21</fullName>
        <ecNumber evidence="3">2.7.11.1</ecNumber>
    </recommendedName>
</protein>
<dbReference type="InterPro" id="IPR051809">
    <property type="entry name" value="Plant_receptor-like_S/T_kinase"/>
</dbReference>
<keyword evidence="8" id="KW-0808">Transferase</keyword>
<comment type="caution">
    <text evidence="27">The sequence shown here is derived from an EMBL/GenBank/DDBJ whole genome shotgun (WGS) entry which is preliminary data.</text>
</comment>
<dbReference type="AlphaFoldDB" id="A0A1E5VVK4"/>
<evidence type="ECO:0000256" key="25">
    <source>
        <dbReference type="SAM" id="Phobius"/>
    </source>
</evidence>
<evidence type="ECO:0000256" key="8">
    <source>
        <dbReference type="ARBA" id="ARBA00022679"/>
    </source>
</evidence>
<keyword evidence="11" id="KW-0677">Repeat</keyword>
<accession>A0A1E5VVK4</accession>
<evidence type="ECO:0000256" key="4">
    <source>
        <dbReference type="ARBA" id="ARBA00022475"/>
    </source>
</evidence>
<evidence type="ECO:0000256" key="12">
    <source>
        <dbReference type="ARBA" id="ARBA00022741"/>
    </source>
</evidence>
<keyword evidence="9 25" id="KW-0812">Transmembrane</keyword>
<dbReference type="Proteomes" id="UP000095767">
    <property type="component" value="Unassembled WGS sequence"/>
</dbReference>
<evidence type="ECO:0000256" key="5">
    <source>
        <dbReference type="ARBA" id="ARBA00022527"/>
    </source>
</evidence>
<reference evidence="27 28" key="1">
    <citation type="submission" date="2016-09" db="EMBL/GenBank/DDBJ databases">
        <title>The draft genome of Dichanthelium oligosanthes: A C3 panicoid grass species.</title>
        <authorList>
            <person name="Studer A.J."/>
            <person name="Schnable J.C."/>
            <person name="Brutnell T.P."/>
        </authorList>
    </citation>
    <scope>NUCLEOTIDE SEQUENCE [LARGE SCALE GENOMIC DNA]</scope>
    <source>
        <strain evidence="28">cv. Kellogg 1175</strain>
        <tissue evidence="27">Leaf</tissue>
    </source>
</reference>
<keyword evidence="12 24" id="KW-0547">Nucleotide-binding</keyword>
<evidence type="ECO:0000256" key="23">
    <source>
        <dbReference type="ARBA" id="ARBA00072040"/>
    </source>
</evidence>
<dbReference type="InterPro" id="IPR000719">
    <property type="entry name" value="Prot_kinase_dom"/>
</dbReference>
<keyword evidence="18" id="KW-0325">Glycoprotein</keyword>
<evidence type="ECO:0000256" key="17">
    <source>
        <dbReference type="ARBA" id="ARBA00023170"/>
    </source>
</evidence>
<keyword evidence="4" id="KW-1003">Cell membrane</keyword>
<dbReference type="PROSITE" id="PS51450">
    <property type="entry name" value="LRR"/>
    <property type="match status" value="1"/>
</dbReference>
<evidence type="ECO:0000256" key="20">
    <source>
        <dbReference type="ARBA" id="ARBA00048679"/>
    </source>
</evidence>
<evidence type="ECO:0000256" key="3">
    <source>
        <dbReference type="ARBA" id="ARBA00012513"/>
    </source>
</evidence>
<dbReference type="PANTHER" id="PTHR27008">
    <property type="entry name" value="OS04G0122200 PROTEIN"/>
    <property type="match status" value="1"/>
</dbReference>
<evidence type="ECO:0000256" key="13">
    <source>
        <dbReference type="ARBA" id="ARBA00022777"/>
    </source>
</evidence>
<dbReference type="InterPro" id="IPR055414">
    <property type="entry name" value="LRR_R13L4/SHOC2-like"/>
</dbReference>
<evidence type="ECO:0000256" key="24">
    <source>
        <dbReference type="PROSITE-ProRule" id="PRU10141"/>
    </source>
</evidence>
<evidence type="ECO:0000256" key="7">
    <source>
        <dbReference type="ARBA" id="ARBA00022614"/>
    </source>
</evidence>
<evidence type="ECO:0000256" key="1">
    <source>
        <dbReference type="ARBA" id="ARBA00004162"/>
    </source>
</evidence>
<keyword evidence="14 24" id="KW-0067">ATP-binding</keyword>
<evidence type="ECO:0000256" key="6">
    <source>
        <dbReference type="ARBA" id="ARBA00022553"/>
    </source>
</evidence>
<dbReference type="Gene3D" id="3.80.10.10">
    <property type="entry name" value="Ribonuclease Inhibitor"/>
    <property type="match status" value="2"/>
</dbReference>
<dbReference type="GO" id="GO:0005886">
    <property type="term" value="C:plasma membrane"/>
    <property type="evidence" value="ECO:0007669"/>
    <property type="project" value="UniProtKB-SubCell"/>
</dbReference>
<feature type="domain" description="Protein kinase" evidence="26">
    <location>
        <begin position="410"/>
        <end position="721"/>
    </location>
</feature>
<dbReference type="Pfam" id="PF23598">
    <property type="entry name" value="LRR_14"/>
    <property type="match status" value="1"/>
</dbReference>
<keyword evidence="13 27" id="KW-0418">Kinase</keyword>
<keyword evidence="7" id="KW-0433">Leucine-rich repeat</keyword>
<dbReference type="InterPro" id="IPR011009">
    <property type="entry name" value="Kinase-like_dom_sf"/>
</dbReference>
<dbReference type="InterPro" id="IPR008271">
    <property type="entry name" value="Ser/Thr_kinase_AS"/>
</dbReference>
<dbReference type="PRINTS" id="PR00019">
    <property type="entry name" value="LEURICHRPT"/>
</dbReference>
<evidence type="ECO:0000313" key="28">
    <source>
        <dbReference type="Proteomes" id="UP000095767"/>
    </source>
</evidence>
<dbReference type="FunFam" id="3.80.10.10:FF:000095">
    <property type="entry name" value="LRR receptor-like serine/threonine-protein kinase GSO1"/>
    <property type="match status" value="1"/>
</dbReference>
<evidence type="ECO:0000256" key="11">
    <source>
        <dbReference type="ARBA" id="ARBA00022737"/>
    </source>
</evidence>
<dbReference type="InterPro" id="IPR001245">
    <property type="entry name" value="Ser-Thr/Tyr_kinase_cat_dom"/>
</dbReference>
<dbReference type="PROSITE" id="PS00107">
    <property type="entry name" value="PROTEIN_KINASE_ATP"/>
    <property type="match status" value="1"/>
</dbReference>
<dbReference type="PANTHER" id="PTHR27008:SF537">
    <property type="entry name" value="OS11G0173432 PROTEIN"/>
    <property type="match status" value="1"/>
</dbReference>
<name>A0A1E5VVK4_9POAL</name>
<feature type="binding site" evidence="24">
    <location>
        <position position="439"/>
    </location>
    <ligand>
        <name>ATP</name>
        <dbReference type="ChEBI" id="CHEBI:30616"/>
    </ligand>
</feature>
<dbReference type="SMART" id="SM00220">
    <property type="entry name" value="S_TKc"/>
    <property type="match status" value="1"/>
</dbReference>
<evidence type="ECO:0000256" key="2">
    <source>
        <dbReference type="ARBA" id="ARBA00004389"/>
    </source>
</evidence>
<dbReference type="InterPro" id="IPR032675">
    <property type="entry name" value="LRR_dom_sf"/>
</dbReference>